<reference evidence="4" key="1">
    <citation type="submission" date="2011-07" db="EMBL/GenBank/DDBJ databases">
        <title>The complete genome of Cyclobacterium marinum DSM 745.</title>
        <authorList>
            <person name="Lucas S."/>
            <person name="Han J."/>
            <person name="Lapidus A."/>
            <person name="Bruce D."/>
            <person name="Goodwin L."/>
            <person name="Pitluck S."/>
            <person name="Peters L."/>
            <person name="Kyrpides N."/>
            <person name="Mavromatis K."/>
            <person name="Ivanova N."/>
            <person name="Ovchinnikova G."/>
            <person name="Chertkov O."/>
            <person name="Detter J.C."/>
            <person name="Tapia R."/>
            <person name="Han C."/>
            <person name="Land M."/>
            <person name="Hauser L."/>
            <person name="Markowitz V."/>
            <person name="Cheng J.-F."/>
            <person name="Hugenholtz P."/>
            <person name="Woyke T."/>
            <person name="Wu D."/>
            <person name="Tindall B."/>
            <person name="Schuetze A."/>
            <person name="Brambilla E."/>
            <person name="Klenk H.-P."/>
            <person name="Eisen J.A."/>
        </authorList>
    </citation>
    <scope>NUCLEOTIDE SEQUENCE [LARGE SCALE GENOMIC DNA]</scope>
    <source>
        <strain evidence="4">ATCC 25205 / DSM 745 / LMG 13164 / NCIMB 1802</strain>
    </source>
</reference>
<dbReference type="HOGENOM" id="CLU_101141_3_2_10"/>
<evidence type="ECO:0000256" key="2">
    <source>
        <dbReference type="ARBA" id="ARBA00022801"/>
    </source>
</evidence>
<comment type="similarity">
    <text evidence="1">Belongs to the 4-hydroxybenzoyl-CoA thioesterase family.</text>
</comment>
<dbReference type="EMBL" id="CP002955">
    <property type="protein sequence ID" value="AEL26652.1"/>
    <property type="molecule type" value="Genomic_DNA"/>
</dbReference>
<dbReference type="OrthoDB" id="9800856at2"/>
<dbReference type="AlphaFoldDB" id="G0J2R9"/>
<sequence>MFIKEHKLRVRYAETDQMGYVYYGNYATYYEVGRVEALRSVGYSYREMEESGVMMPVLENHSKFFLPGRYDEHLTIRTSIKEMPGVRIRFHYEIFNEKEELIHVGETLLTFLKTDTHRPCRPPARFIDLLKPYFDSKE</sequence>
<evidence type="ECO:0000313" key="3">
    <source>
        <dbReference type="EMBL" id="AEL26652.1"/>
    </source>
</evidence>
<dbReference type="CDD" id="cd00586">
    <property type="entry name" value="4HBT"/>
    <property type="match status" value="1"/>
</dbReference>
<protein>
    <submittedName>
        <fullName evidence="3">4-hydroxybenzoyl-CoA thioesterase</fullName>
    </submittedName>
</protein>
<dbReference type="Proteomes" id="UP000001635">
    <property type="component" value="Chromosome"/>
</dbReference>
<dbReference type="KEGG" id="cmr:Cycma_2917"/>
<dbReference type="InterPro" id="IPR006684">
    <property type="entry name" value="YbgC/YbaW"/>
</dbReference>
<dbReference type="PIRSF" id="PIRSF003230">
    <property type="entry name" value="YbgC"/>
    <property type="match status" value="1"/>
</dbReference>
<evidence type="ECO:0000313" key="4">
    <source>
        <dbReference type="Proteomes" id="UP000001635"/>
    </source>
</evidence>
<accession>G0J2R9</accession>
<dbReference type="SUPFAM" id="SSF54637">
    <property type="entry name" value="Thioesterase/thiol ester dehydrase-isomerase"/>
    <property type="match status" value="1"/>
</dbReference>
<dbReference type="PANTHER" id="PTHR31793">
    <property type="entry name" value="4-HYDROXYBENZOYL-COA THIOESTERASE FAMILY MEMBER"/>
    <property type="match status" value="1"/>
</dbReference>
<keyword evidence="2" id="KW-0378">Hydrolase</keyword>
<organism evidence="3 4">
    <name type="scientific">Cyclobacterium marinum (strain ATCC 25205 / DSM 745 / LMG 13164 / NCIMB 1802)</name>
    <name type="common">Flectobacillus marinus</name>
    <dbReference type="NCBI Taxonomy" id="880070"/>
    <lineage>
        <taxon>Bacteria</taxon>
        <taxon>Pseudomonadati</taxon>
        <taxon>Bacteroidota</taxon>
        <taxon>Cytophagia</taxon>
        <taxon>Cytophagales</taxon>
        <taxon>Cyclobacteriaceae</taxon>
        <taxon>Cyclobacterium</taxon>
    </lineage>
</organism>
<dbReference type="GO" id="GO:0047617">
    <property type="term" value="F:fatty acyl-CoA hydrolase activity"/>
    <property type="evidence" value="ECO:0007669"/>
    <property type="project" value="TreeGrafter"/>
</dbReference>
<evidence type="ECO:0000256" key="1">
    <source>
        <dbReference type="ARBA" id="ARBA00005953"/>
    </source>
</evidence>
<dbReference type="Pfam" id="PF13279">
    <property type="entry name" value="4HBT_2"/>
    <property type="match status" value="1"/>
</dbReference>
<dbReference type="RefSeq" id="WP_014020943.1">
    <property type="nucleotide sequence ID" value="NC_015914.1"/>
</dbReference>
<dbReference type="Gene3D" id="3.10.129.10">
    <property type="entry name" value="Hotdog Thioesterase"/>
    <property type="match status" value="1"/>
</dbReference>
<dbReference type="PANTHER" id="PTHR31793:SF27">
    <property type="entry name" value="NOVEL THIOESTERASE SUPERFAMILY DOMAIN AND SAPOSIN A-TYPE DOMAIN CONTAINING PROTEIN (0610012H03RIK)"/>
    <property type="match status" value="1"/>
</dbReference>
<keyword evidence="4" id="KW-1185">Reference proteome</keyword>
<name>G0J2R9_CYCMS</name>
<dbReference type="eggNOG" id="COG0824">
    <property type="taxonomic scope" value="Bacteria"/>
</dbReference>
<dbReference type="InterPro" id="IPR050563">
    <property type="entry name" value="4-hydroxybenzoyl-CoA_TE"/>
</dbReference>
<proteinExistence type="inferred from homology"/>
<dbReference type="STRING" id="880070.Cycma_2917"/>
<gene>
    <name evidence="3" type="ordered locus">Cycma_2917</name>
</gene>
<dbReference type="InterPro" id="IPR029069">
    <property type="entry name" value="HotDog_dom_sf"/>
</dbReference>
<dbReference type="NCBIfam" id="TIGR00051">
    <property type="entry name" value="YbgC/FadM family acyl-CoA thioesterase"/>
    <property type="match status" value="1"/>
</dbReference>